<evidence type="ECO:0000259" key="6">
    <source>
        <dbReference type="PROSITE" id="PS50011"/>
    </source>
</evidence>
<keyword evidence="5" id="KW-0472">Membrane</keyword>
<evidence type="ECO:0000256" key="3">
    <source>
        <dbReference type="ARBA" id="ARBA00022777"/>
    </source>
</evidence>
<keyword evidence="5" id="KW-0812">Transmembrane</keyword>
<dbReference type="PROSITE" id="PS00108">
    <property type="entry name" value="PROTEIN_KINASE_ST"/>
    <property type="match status" value="1"/>
</dbReference>
<keyword evidence="3 7" id="KW-0418">Kinase</keyword>
<dbReference type="InterPro" id="IPR011009">
    <property type="entry name" value="Kinase-like_dom_sf"/>
</dbReference>
<comment type="caution">
    <text evidence="7">The sequence shown here is derived from an EMBL/GenBank/DDBJ whole genome shotgun (WGS) entry which is preliminary data.</text>
</comment>
<dbReference type="Gene3D" id="1.10.510.10">
    <property type="entry name" value="Transferase(Phosphotransferase) domain 1"/>
    <property type="match status" value="1"/>
</dbReference>
<dbReference type="Gene3D" id="3.30.200.20">
    <property type="entry name" value="Phosphorylase Kinase, domain 1"/>
    <property type="match status" value="1"/>
</dbReference>
<dbReference type="Proteomes" id="UP001476282">
    <property type="component" value="Unassembled WGS sequence"/>
</dbReference>
<accession>A0ABP9USX7</accession>
<evidence type="ECO:0000256" key="5">
    <source>
        <dbReference type="SAM" id="Phobius"/>
    </source>
</evidence>
<dbReference type="PANTHER" id="PTHR43289:SF6">
    <property type="entry name" value="SERINE_THREONINE-PROTEIN KINASE NEKL-3"/>
    <property type="match status" value="1"/>
</dbReference>
<keyword evidence="8" id="KW-1185">Reference proteome</keyword>
<keyword evidence="4" id="KW-0067">ATP-binding</keyword>
<dbReference type="RefSeq" id="WP_353567254.1">
    <property type="nucleotide sequence ID" value="NZ_BAABRI010000012.1"/>
</dbReference>
<dbReference type="InterPro" id="IPR008271">
    <property type="entry name" value="Ser/Thr_kinase_AS"/>
</dbReference>
<keyword evidence="1" id="KW-0808">Transferase</keyword>
<organism evidence="7 8">
    <name type="scientific">Haloferula sargassicola</name>
    <dbReference type="NCBI Taxonomy" id="490096"/>
    <lineage>
        <taxon>Bacteria</taxon>
        <taxon>Pseudomonadati</taxon>
        <taxon>Verrucomicrobiota</taxon>
        <taxon>Verrucomicrobiia</taxon>
        <taxon>Verrucomicrobiales</taxon>
        <taxon>Verrucomicrobiaceae</taxon>
        <taxon>Haloferula</taxon>
    </lineage>
</organism>
<dbReference type="Pfam" id="PF00069">
    <property type="entry name" value="Pkinase"/>
    <property type="match status" value="1"/>
</dbReference>
<dbReference type="CDD" id="cd14014">
    <property type="entry name" value="STKc_PknB_like"/>
    <property type="match status" value="1"/>
</dbReference>
<evidence type="ECO:0000256" key="4">
    <source>
        <dbReference type="ARBA" id="ARBA00022840"/>
    </source>
</evidence>
<reference evidence="7 8" key="1">
    <citation type="submission" date="2024-02" db="EMBL/GenBank/DDBJ databases">
        <title>Haloferula sargassicola NBRC 104335.</title>
        <authorList>
            <person name="Ichikawa N."/>
            <person name="Katano-Makiyama Y."/>
            <person name="Hidaka K."/>
        </authorList>
    </citation>
    <scope>NUCLEOTIDE SEQUENCE [LARGE SCALE GENOMIC DNA]</scope>
    <source>
        <strain evidence="7 8">NBRC 104335</strain>
    </source>
</reference>
<keyword evidence="2" id="KW-0547">Nucleotide-binding</keyword>
<feature type="transmembrane region" description="Helical" evidence="5">
    <location>
        <begin position="424"/>
        <end position="447"/>
    </location>
</feature>
<evidence type="ECO:0000313" key="7">
    <source>
        <dbReference type="EMBL" id="GAA5483134.1"/>
    </source>
</evidence>
<evidence type="ECO:0000256" key="2">
    <source>
        <dbReference type="ARBA" id="ARBA00022741"/>
    </source>
</evidence>
<protein>
    <submittedName>
        <fullName evidence="7">Serine/threonine-protein kinase PknD</fullName>
    </submittedName>
</protein>
<dbReference type="GO" id="GO:0016301">
    <property type="term" value="F:kinase activity"/>
    <property type="evidence" value="ECO:0007669"/>
    <property type="project" value="UniProtKB-KW"/>
</dbReference>
<dbReference type="InterPro" id="IPR000719">
    <property type="entry name" value="Prot_kinase_dom"/>
</dbReference>
<dbReference type="SMART" id="SM00220">
    <property type="entry name" value="S_TKc"/>
    <property type="match status" value="1"/>
</dbReference>
<keyword evidence="5" id="KW-1133">Transmembrane helix</keyword>
<dbReference type="PROSITE" id="PS50011">
    <property type="entry name" value="PROTEIN_KINASE_DOM"/>
    <property type="match status" value="1"/>
</dbReference>
<evidence type="ECO:0000313" key="8">
    <source>
        <dbReference type="Proteomes" id="UP001476282"/>
    </source>
</evidence>
<name>A0ABP9USX7_9BACT</name>
<evidence type="ECO:0000256" key="1">
    <source>
        <dbReference type="ARBA" id="ARBA00022679"/>
    </source>
</evidence>
<dbReference type="SUPFAM" id="SSF56112">
    <property type="entry name" value="Protein kinase-like (PK-like)"/>
    <property type="match status" value="1"/>
</dbReference>
<proteinExistence type="predicted"/>
<dbReference type="PANTHER" id="PTHR43289">
    <property type="entry name" value="MITOGEN-ACTIVATED PROTEIN KINASE KINASE KINASE 20-RELATED"/>
    <property type="match status" value="1"/>
</dbReference>
<sequence length="742" mass="82954">MKEDPASEFDSAVYQTVLAMENPAAREEFLDRVYGPDDPAKSEMRDLIAAASEAARYFSDAGDERTQIAKEVVGELPSKPAPSIEGLEEEAPGSRVGRYQVVQRLGEGGCGMVYEAEQEHPIRRRVAVKVLRHGADSAGIIARFESERQALALMDHEGIAKILDGGTSETGRPYFVMELVKGERVTTYCDRHRLTVRERLDLFIQICEAIQHAHQKGVIHRDIKPSNILVVHGPDDRHSPKIIDFGIAKAAGPDRLGNPTAFTSHDEFIGTPVYASPEQLDLVSLDVDTRTDIYSLGVLLHELLTSHTPVGMEEIRGLSVAKLHRKLLDMELVRPSARLQVEPPEALTKIAEARRTEPAALIHALRGDLDWIVLKALEKERTRRYQTVNNLSTDIQRFLRDQAVLARPPSRVYLLQKFIRRNRLGVGFSAALILLLLLALTVTTSLYHRAERSRDIQFRLKNEAENARRQESRLRAQADARANVARVAMLLDQGRIDEADELRQKYPLSSIEPSLEAAAVFRSLGDWNAKQGRMAQALPCYRLLVQANRFDRPEQVLLGVDLLVIGVAFAEFAPEEYPAYREEVVETYMPPTGRIEAEHLLKACLLAPADAEFLQKIKPAADHLGDSPEELQTYWENLAMGLFCHRSGDHHLAVAMGEAGLRHPAAKLSCKVAIHAVMSMCYREMGDLERADEQIATADEMLRAANGVDTVAGQPVEACWWDWAIARTLVREGRQPLKFSKE</sequence>
<dbReference type="EMBL" id="BAABRI010000012">
    <property type="protein sequence ID" value="GAA5483134.1"/>
    <property type="molecule type" value="Genomic_DNA"/>
</dbReference>
<gene>
    <name evidence="7" type="primary">pknD_10</name>
    <name evidence="7" type="ORF">Hsar01_02362</name>
</gene>
<feature type="domain" description="Protein kinase" evidence="6">
    <location>
        <begin position="99"/>
        <end position="399"/>
    </location>
</feature>